<evidence type="ECO:0000256" key="5">
    <source>
        <dbReference type="ARBA" id="ARBA00023163"/>
    </source>
</evidence>
<keyword evidence="2 6" id="KW-0963">Cytoplasm</keyword>
<evidence type="ECO:0000256" key="3">
    <source>
        <dbReference type="ARBA" id="ARBA00023015"/>
    </source>
</evidence>
<dbReference type="AlphaFoldDB" id="A0A1G6R3S2"/>
<gene>
    <name evidence="9" type="ORF">SAMN05660835_01711</name>
</gene>
<dbReference type="PANTHER" id="PTHR12532">
    <property type="entry name" value="TRANSLATIONAL ACTIVATOR OF CYTOCHROME C OXIDASE 1"/>
    <property type="match status" value="1"/>
</dbReference>
<dbReference type="NCBIfam" id="TIGR01033">
    <property type="entry name" value="YebC/PmpR family DNA-binding transcriptional regulator"/>
    <property type="match status" value="1"/>
</dbReference>
<dbReference type="InterPro" id="IPR026564">
    <property type="entry name" value="Transcrip_reg_TACO1-like_dom3"/>
</dbReference>
<comment type="subcellular location">
    <subcellularLocation>
        <location evidence="6">Cytoplasm</location>
    </subcellularLocation>
</comment>
<dbReference type="InterPro" id="IPR002876">
    <property type="entry name" value="Transcrip_reg_TACO1-like"/>
</dbReference>
<keyword evidence="5 6" id="KW-0804">Transcription</keyword>
<dbReference type="GO" id="GO:0006355">
    <property type="term" value="P:regulation of DNA-templated transcription"/>
    <property type="evidence" value="ECO:0007669"/>
    <property type="project" value="UniProtKB-UniRule"/>
</dbReference>
<dbReference type="Gene3D" id="1.10.10.200">
    <property type="match status" value="1"/>
</dbReference>
<organism evidence="9 10">
    <name type="scientific">Desulfurella multipotens</name>
    <dbReference type="NCBI Taxonomy" id="79269"/>
    <lineage>
        <taxon>Bacteria</taxon>
        <taxon>Pseudomonadati</taxon>
        <taxon>Campylobacterota</taxon>
        <taxon>Desulfurellia</taxon>
        <taxon>Desulfurellales</taxon>
        <taxon>Desulfurellaceae</taxon>
        <taxon>Desulfurella</taxon>
    </lineage>
</organism>
<dbReference type="OrthoDB" id="9781053at2"/>
<dbReference type="GO" id="GO:0005829">
    <property type="term" value="C:cytosol"/>
    <property type="evidence" value="ECO:0007669"/>
    <property type="project" value="TreeGrafter"/>
</dbReference>
<protein>
    <recommendedName>
        <fullName evidence="6">Probable transcriptional regulatory protein SAMN05660835_01711</fullName>
    </recommendedName>
</protein>
<dbReference type="EMBL" id="FMYU01000014">
    <property type="protein sequence ID" value="SDC98556.1"/>
    <property type="molecule type" value="Genomic_DNA"/>
</dbReference>
<dbReference type="FunFam" id="1.10.10.200:FF:000002">
    <property type="entry name" value="Probable transcriptional regulatory protein CLM62_37755"/>
    <property type="match status" value="1"/>
</dbReference>
<keyword evidence="4 6" id="KW-0238">DNA-binding</keyword>
<sequence length="249" mass="27699">MSGHNKWSTIKHKKAKEDSKRGAIFTKIIKELTIAARLGGKDPESNPRLRLAIDRAKEANMPKQNIEKAILKGAGELSGVSYEEVLYEGYGPFGVAMIIKATTDNRQRTTSSIRHILSKHGGSLGEVGCVSWMFDNVGYITLKSEKSEEEMLEIALEIGAKDVKYNSEDNIYEIITEPKDLMSIKSQLEKNGFTIESAELTLLPQTTVKLDAEQAKSMIKLMDALEDDDDVSNVYANFDIPNAILEELE</sequence>
<evidence type="ECO:0000256" key="1">
    <source>
        <dbReference type="ARBA" id="ARBA00008724"/>
    </source>
</evidence>
<dbReference type="NCBIfam" id="NF009044">
    <property type="entry name" value="PRK12378.1"/>
    <property type="match status" value="1"/>
</dbReference>
<feature type="domain" description="TACO1/YebC-like N-terminal" evidence="8">
    <location>
        <begin position="5"/>
        <end position="76"/>
    </location>
</feature>
<dbReference type="InterPro" id="IPR029072">
    <property type="entry name" value="YebC-like"/>
</dbReference>
<keyword evidence="3 6" id="KW-0805">Transcription regulation</keyword>
<evidence type="ECO:0000256" key="4">
    <source>
        <dbReference type="ARBA" id="ARBA00023125"/>
    </source>
</evidence>
<comment type="similarity">
    <text evidence="1 6">Belongs to the TACO1 family.</text>
</comment>
<dbReference type="GO" id="GO:0003677">
    <property type="term" value="F:DNA binding"/>
    <property type="evidence" value="ECO:0007669"/>
    <property type="project" value="UniProtKB-UniRule"/>
</dbReference>
<evidence type="ECO:0000313" key="9">
    <source>
        <dbReference type="EMBL" id="SDC98556.1"/>
    </source>
</evidence>
<dbReference type="Pfam" id="PF01709">
    <property type="entry name" value="Transcrip_reg"/>
    <property type="match status" value="1"/>
</dbReference>
<evidence type="ECO:0000259" key="8">
    <source>
        <dbReference type="Pfam" id="PF20772"/>
    </source>
</evidence>
<name>A0A1G6R3S2_9BACT</name>
<dbReference type="Proteomes" id="UP000199411">
    <property type="component" value="Unassembled WGS sequence"/>
</dbReference>
<dbReference type="HAMAP" id="MF_00693">
    <property type="entry name" value="Transcrip_reg_TACO1"/>
    <property type="match status" value="1"/>
</dbReference>
<dbReference type="InterPro" id="IPR017856">
    <property type="entry name" value="Integrase-like_N"/>
</dbReference>
<dbReference type="InterPro" id="IPR049083">
    <property type="entry name" value="TACO1_YebC_N"/>
</dbReference>
<feature type="domain" description="TACO1/YebC-like second and third" evidence="7">
    <location>
        <begin position="82"/>
        <end position="238"/>
    </location>
</feature>
<evidence type="ECO:0000256" key="6">
    <source>
        <dbReference type="HAMAP-Rule" id="MF_00693"/>
    </source>
</evidence>
<evidence type="ECO:0000256" key="2">
    <source>
        <dbReference type="ARBA" id="ARBA00022490"/>
    </source>
</evidence>
<evidence type="ECO:0000259" key="7">
    <source>
        <dbReference type="Pfam" id="PF01709"/>
    </source>
</evidence>
<dbReference type="Pfam" id="PF20772">
    <property type="entry name" value="TACO1_YebC_N"/>
    <property type="match status" value="1"/>
</dbReference>
<dbReference type="Gene3D" id="3.30.70.980">
    <property type="match status" value="2"/>
</dbReference>
<dbReference type="InterPro" id="IPR048300">
    <property type="entry name" value="TACO1_YebC-like_2nd/3rd_dom"/>
</dbReference>
<accession>A0A1G6R3S2</accession>
<proteinExistence type="inferred from homology"/>
<dbReference type="SUPFAM" id="SSF75625">
    <property type="entry name" value="YebC-like"/>
    <property type="match status" value="1"/>
</dbReference>
<evidence type="ECO:0000313" key="10">
    <source>
        <dbReference type="Proteomes" id="UP000199411"/>
    </source>
</evidence>
<dbReference type="PANTHER" id="PTHR12532:SF6">
    <property type="entry name" value="TRANSCRIPTIONAL REGULATORY PROTEIN YEBC-RELATED"/>
    <property type="match status" value="1"/>
</dbReference>
<dbReference type="RefSeq" id="WP_025392243.1">
    <property type="nucleotide sequence ID" value="NZ_FMYU01000014.1"/>
</dbReference>
<dbReference type="NCBIfam" id="NF001030">
    <property type="entry name" value="PRK00110.1"/>
    <property type="match status" value="1"/>
</dbReference>
<reference evidence="10" key="1">
    <citation type="submission" date="2016-10" db="EMBL/GenBank/DDBJ databases">
        <authorList>
            <person name="Varghese N."/>
            <person name="Submissions S."/>
        </authorList>
    </citation>
    <scope>NUCLEOTIDE SEQUENCE [LARGE SCALE GENOMIC DNA]</scope>
    <source>
        <strain evidence="10">DSM 8415</strain>
    </source>
</reference>
<keyword evidence="10" id="KW-1185">Reference proteome</keyword>